<evidence type="ECO:0000256" key="1">
    <source>
        <dbReference type="ARBA" id="ARBA00010838"/>
    </source>
</evidence>
<dbReference type="Gene3D" id="3.20.20.80">
    <property type="entry name" value="Glycosidases"/>
    <property type="match status" value="2"/>
</dbReference>
<evidence type="ECO:0000313" key="5">
    <source>
        <dbReference type="EMBL" id="QCE09138.1"/>
    </source>
</evidence>
<dbReference type="SUPFAM" id="SSF51445">
    <property type="entry name" value="(Trans)glycosidases"/>
    <property type="match status" value="2"/>
</dbReference>
<dbReference type="GO" id="GO:0008422">
    <property type="term" value="F:beta-glucosidase activity"/>
    <property type="evidence" value="ECO:0007669"/>
    <property type="project" value="UniProtKB-ARBA"/>
</dbReference>
<dbReference type="InterPro" id="IPR033132">
    <property type="entry name" value="GH_1_N_CS"/>
</dbReference>
<dbReference type="PANTHER" id="PTHR10353">
    <property type="entry name" value="GLYCOSYL HYDROLASE"/>
    <property type="match status" value="1"/>
</dbReference>
<dbReference type="Proteomes" id="UP000501690">
    <property type="component" value="Linkage Group LG10"/>
</dbReference>
<keyword evidence="3" id="KW-0326">Glycosidase</keyword>
<dbReference type="GO" id="GO:0005975">
    <property type="term" value="P:carbohydrate metabolic process"/>
    <property type="evidence" value="ECO:0007669"/>
    <property type="project" value="InterPro"/>
</dbReference>
<keyword evidence="6" id="KW-1185">Reference proteome</keyword>
<dbReference type="PANTHER" id="PTHR10353:SF137">
    <property type="entry name" value="MYROSINASE 3-RELATED"/>
    <property type="match status" value="1"/>
</dbReference>
<evidence type="ECO:0000256" key="4">
    <source>
        <dbReference type="RuleBase" id="RU003690"/>
    </source>
</evidence>
<dbReference type="AlphaFoldDB" id="A0A4D6N795"/>
<protein>
    <submittedName>
        <fullName evidence="5">Beta-glucosidase</fullName>
    </submittedName>
</protein>
<reference evidence="5 6" key="1">
    <citation type="submission" date="2019-04" db="EMBL/GenBank/DDBJ databases">
        <title>An improved genome assembly and genetic linkage map for asparagus bean, Vigna unguiculata ssp. sesquipedialis.</title>
        <authorList>
            <person name="Xia Q."/>
            <person name="Zhang R."/>
            <person name="Dong Y."/>
        </authorList>
    </citation>
    <scope>NUCLEOTIDE SEQUENCE [LARGE SCALE GENOMIC DNA]</scope>
    <source>
        <tissue evidence="5">Leaf</tissue>
    </source>
</reference>
<dbReference type="FunFam" id="3.20.20.80:FF:000020">
    <property type="entry name" value="Beta-glucosidase 12"/>
    <property type="match status" value="2"/>
</dbReference>
<keyword evidence="2" id="KW-0378">Hydrolase</keyword>
<organism evidence="5 6">
    <name type="scientific">Vigna unguiculata</name>
    <name type="common">Cowpea</name>
    <dbReference type="NCBI Taxonomy" id="3917"/>
    <lineage>
        <taxon>Eukaryota</taxon>
        <taxon>Viridiplantae</taxon>
        <taxon>Streptophyta</taxon>
        <taxon>Embryophyta</taxon>
        <taxon>Tracheophyta</taxon>
        <taxon>Spermatophyta</taxon>
        <taxon>Magnoliopsida</taxon>
        <taxon>eudicotyledons</taxon>
        <taxon>Gunneridae</taxon>
        <taxon>Pentapetalae</taxon>
        <taxon>rosids</taxon>
        <taxon>fabids</taxon>
        <taxon>Fabales</taxon>
        <taxon>Fabaceae</taxon>
        <taxon>Papilionoideae</taxon>
        <taxon>50 kb inversion clade</taxon>
        <taxon>NPAAA clade</taxon>
        <taxon>indigoferoid/millettioid clade</taxon>
        <taxon>Phaseoleae</taxon>
        <taxon>Vigna</taxon>
    </lineage>
</organism>
<comment type="similarity">
    <text evidence="1 4">Belongs to the glycosyl hydrolase 1 family.</text>
</comment>
<dbReference type="EMBL" id="CP039354">
    <property type="protein sequence ID" value="QCE09138.1"/>
    <property type="molecule type" value="Genomic_DNA"/>
</dbReference>
<name>A0A4D6N795_VIGUN</name>
<evidence type="ECO:0000256" key="2">
    <source>
        <dbReference type="ARBA" id="ARBA00022801"/>
    </source>
</evidence>
<proteinExistence type="inferred from homology"/>
<dbReference type="Pfam" id="PF00232">
    <property type="entry name" value="Glyco_hydro_1"/>
    <property type="match status" value="2"/>
</dbReference>
<evidence type="ECO:0000256" key="3">
    <source>
        <dbReference type="ARBA" id="ARBA00023295"/>
    </source>
</evidence>
<dbReference type="PROSITE" id="PS00653">
    <property type="entry name" value="GLYCOSYL_HYDROL_F1_2"/>
    <property type="match status" value="2"/>
</dbReference>
<evidence type="ECO:0000313" key="6">
    <source>
        <dbReference type="Proteomes" id="UP000501690"/>
    </source>
</evidence>
<gene>
    <name evidence="5" type="ORF">DEO72_LG10g357</name>
</gene>
<dbReference type="InterPro" id="IPR017853">
    <property type="entry name" value="GH"/>
</dbReference>
<dbReference type="InterPro" id="IPR001360">
    <property type="entry name" value="Glyco_hydro_1"/>
</dbReference>
<sequence length="700" mass="77993">MAYTQGFLQLRALTTSSVRVSPKWELRTSKPNRIVCKAQNENVEDSDATNLNLSSRRMALGTALIGGAADAQLSMEKPQSESHMGCNEFIVLGTVAVTTLPAISPEEYPASHVEPLSLNRTSFPEGFVFGTASAAYQYEGAAFEYGREASVWDTFTHEHPEKIEDGSNGDVAIDQYHRYEEDIKIMKDMNLDAYRFSISWSRILPNGKGGKNEEGVNKEGIEYYNNLIDHLIANGIKPYVTLFHWDTPQALETEYGGFLSSDIVDDFRNYAQICFKYFGDRVKHWITLNEPSAYSREGYSVGAFAPGRCSSGHDETCLGGDSATEPYIVTHNLLLAHAAAVDVYRKQFQAQNENVEDSDATNLNLSSRRMALGTALIGGAADAQLSMEKPQSESHMGCNEFIVLGTVAVTTLPAISPEEYPASHVEPLSLNRTSFPEGFVFGTASAAYQYEGAAFEYGREASVWDTFTHEHPEKIEDGSNGDVAIDQYHRYEEDIKIMKDMNLDAYRFSISWSRILPNGKGGKNEEGVNKEGIEYYNNLIDHLIANGIKPYVTLFHWDTPQALETEYGGFLSSDIVDDFRNYAQICFKYFGDRVKHWITLNEPSAYSREGYSVGAFAPGRCSSGHDETCLGGDSATEPYIVTHNLLLAHAAAVDVYRKQFQDDQKGVIGITLISRWFEPYSNSEADKRAVQRALDFLFGW</sequence>
<accession>A0A4D6N795</accession>